<dbReference type="PROSITE" id="PS00072">
    <property type="entry name" value="ACYL_COA_DH_1"/>
    <property type="match status" value="1"/>
</dbReference>
<dbReference type="InterPro" id="IPR046373">
    <property type="entry name" value="Acyl-CoA_Oxase/DH_mid-dom_sf"/>
</dbReference>
<dbReference type="InterPro" id="IPR013786">
    <property type="entry name" value="AcylCoA_DH/ox_N"/>
</dbReference>
<feature type="domain" description="Acyl-CoA oxidase/dehydrogenase middle" evidence="7">
    <location>
        <begin position="130"/>
        <end position="229"/>
    </location>
</feature>
<dbReference type="FunFam" id="1.20.140.10:FF:000001">
    <property type="entry name" value="Acyl-CoA dehydrogenase"/>
    <property type="match status" value="1"/>
</dbReference>
<dbReference type="Pfam" id="PF00441">
    <property type="entry name" value="Acyl-CoA_dh_1"/>
    <property type="match status" value="1"/>
</dbReference>
<dbReference type="InterPro" id="IPR050741">
    <property type="entry name" value="Acyl-CoA_dehydrogenase"/>
</dbReference>
<evidence type="ECO:0000259" key="7">
    <source>
        <dbReference type="Pfam" id="PF02770"/>
    </source>
</evidence>
<keyword evidence="3" id="KW-0285">Flavoprotein</keyword>
<dbReference type="GO" id="GO:0050660">
    <property type="term" value="F:flavin adenine dinucleotide binding"/>
    <property type="evidence" value="ECO:0007669"/>
    <property type="project" value="InterPro"/>
</dbReference>
<evidence type="ECO:0000259" key="8">
    <source>
        <dbReference type="Pfam" id="PF02771"/>
    </source>
</evidence>
<feature type="domain" description="Acyl-CoA dehydrogenase/oxidase N-terminal" evidence="8">
    <location>
        <begin position="14"/>
        <end position="126"/>
    </location>
</feature>
<evidence type="ECO:0000256" key="3">
    <source>
        <dbReference type="ARBA" id="ARBA00022630"/>
    </source>
</evidence>
<dbReference type="InterPro" id="IPR037069">
    <property type="entry name" value="AcylCoA_DH/ox_N_sf"/>
</dbReference>
<dbReference type="GO" id="GO:0003995">
    <property type="term" value="F:acyl-CoA dehydrogenase activity"/>
    <property type="evidence" value="ECO:0007669"/>
    <property type="project" value="InterPro"/>
</dbReference>
<keyword evidence="4" id="KW-0274">FAD</keyword>
<dbReference type="Pfam" id="PF02771">
    <property type="entry name" value="Acyl-CoA_dh_N"/>
    <property type="match status" value="1"/>
</dbReference>
<gene>
    <name evidence="9" type="ORF">AQPW35_10480</name>
</gene>
<dbReference type="GO" id="GO:0005737">
    <property type="term" value="C:cytoplasm"/>
    <property type="evidence" value="ECO:0007669"/>
    <property type="project" value="TreeGrafter"/>
</dbReference>
<dbReference type="PANTHER" id="PTHR48083:SF28">
    <property type="entry name" value="ACYL-COA DEHYDROGENASE FAMILY PROTEIN (AFU_ORTHOLOGUE AFUA_6G10880)-RELATED"/>
    <property type="match status" value="1"/>
</dbReference>
<dbReference type="Proteomes" id="UP000301751">
    <property type="component" value="Unassembled WGS sequence"/>
</dbReference>
<protein>
    <submittedName>
        <fullName evidence="9">Acyl-CoA dehydrogenase</fullName>
    </submittedName>
</protein>
<comment type="cofactor">
    <cofactor evidence="1">
        <name>FAD</name>
        <dbReference type="ChEBI" id="CHEBI:57692"/>
    </cofactor>
</comment>
<evidence type="ECO:0000256" key="2">
    <source>
        <dbReference type="ARBA" id="ARBA00009347"/>
    </source>
</evidence>
<evidence type="ECO:0000313" key="10">
    <source>
        <dbReference type="Proteomes" id="UP000301751"/>
    </source>
</evidence>
<feature type="domain" description="Acyl-CoA dehydrogenase/oxidase C-terminal" evidence="6">
    <location>
        <begin position="242"/>
        <end position="393"/>
    </location>
</feature>
<dbReference type="RefSeq" id="WP_137731725.1">
    <property type="nucleotide sequence ID" value="NZ_BJCL01000002.1"/>
</dbReference>
<dbReference type="InterPro" id="IPR009075">
    <property type="entry name" value="AcylCo_DH/oxidase_C"/>
</dbReference>
<evidence type="ECO:0000256" key="1">
    <source>
        <dbReference type="ARBA" id="ARBA00001974"/>
    </source>
</evidence>
<dbReference type="Gene3D" id="2.40.110.10">
    <property type="entry name" value="Butyryl-CoA Dehydrogenase, subunit A, domain 2"/>
    <property type="match status" value="1"/>
</dbReference>
<dbReference type="AlphaFoldDB" id="A0A480ANM9"/>
<name>A0A480ANM9_9BURK</name>
<dbReference type="InterPro" id="IPR006091">
    <property type="entry name" value="Acyl-CoA_Oxase/DH_mid-dom"/>
</dbReference>
<sequence>MSLPDAPPAPHYFTDAHVQFRDSLRDWVAREITPHATAWDEAGGFPRELYKKASAIGLLGLDYAEAHGGTPADLFYHLILSEELARAGAGGVSASLMSHSIGLPPIKNFGSPALQARVIPPVLAGEKIAALAVTEPSGGSDVAALKTTAVRQSDSSGDHYIVNGEKVFITSGMRADFITAAVRTDPASKGANGISALLIEGDMPGLTRTKLDKMGWWASDTAHLRFDNVRVPVANLIGEEHKGFKTFMTNFNGERLGMAAQAVAYAQVCFDEALDWARQRSTFGAPLSERQVIRHKLMDMLRAIDVARCHVYDLAWAQQHDHGDPNLRVARIAMAKVESTRCMQFCADSAVQILGGMGFMRGTKSERIYREVKVMMIGGGSEEIMKDLAARQLGI</sequence>
<dbReference type="InterPro" id="IPR036250">
    <property type="entry name" value="AcylCo_DH-like_C"/>
</dbReference>
<evidence type="ECO:0000259" key="6">
    <source>
        <dbReference type="Pfam" id="PF00441"/>
    </source>
</evidence>
<accession>A0A480ANM9</accession>
<dbReference type="FunFam" id="2.40.110.10:FF:000002">
    <property type="entry name" value="Acyl-CoA dehydrogenase fadE12"/>
    <property type="match status" value="1"/>
</dbReference>
<evidence type="ECO:0000256" key="4">
    <source>
        <dbReference type="ARBA" id="ARBA00022827"/>
    </source>
</evidence>
<dbReference type="Gene3D" id="1.20.140.10">
    <property type="entry name" value="Butyryl-CoA Dehydrogenase, subunit A, domain 3"/>
    <property type="match status" value="1"/>
</dbReference>
<dbReference type="PANTHER" id="PTHR48083">
    <property type="entry name" value="MEDIUM-CHAIN SPECIFIC ACYL-COA DEHYDROGENASE, MITOCHONDRIAL-RELATED"/>
    <property type="match status" value="1"/>
</dbReference>
<keyword evidence="5" id="KW-0560">Oxidoreductase</keyword>
<comment type="similarity">
    <text evidence="2">Belongs to the acyl-CoA dehydrogenase family.</text>
</comment>
<dbReference type="InterPro" id="IPR006089">
    <property type="entry name" value="Acyl-CoA_DH_CS"/>
</dbReference>
<comment type="caution">
    <text evidence="9">The sequence shown here is derived from an EMBL/GenBank/DDBJ whole genome shotgun (WGS) entry which is preliminary data.</text>
</comment>
<evidence type="ECO:0000313" key="9">
    <source>
        <dbReference type="EMBL" id="GCL61967.1"/>
    </source>
</evidence>
<proteinExistence type="inferred from homology"/>
<dbReference type="Gene3D" id="1.10.540.10">
    <property type="entry name" value="Acyl-CoA dehydrogenase/oxidase, N-terminal domain"/>
    <property type="match status" value="1"/>
</dbReference>
<dbReference type="OrthoDB" id="9770681at2"/>
<organism evidence="9 10">
    <name type="scientific">Pseudaquabacterium pictum</name>
    <dbReference type="NCBI Taxonomy" id="2315236"/>
    <lineage>
        <taxon>Bacteria</taxon>
        <taxon>Pseudomonadati</taxon>
        <taxon>Pseudomonadota</taxon>
        <taxon>Betaproteobacteria</taxon>
        <taxon>Burkholderiales</taxon>
        <taxon>Sphaerotilaceae</taxon>
        <taxon>Pseudaquabacterium</taxon>
    </lineage>
</organism>
<evidence type="ECO:0000256" key="5">
    <source>
        <dbReference type="ARBA" id="ARBA00023002"/>
    </source>
</evidence>
<keyword evidence="10" id="KW-1185">Reference proteome</keyword>
<dbReference type="SUPFAM" id="SSF56645">
    <property type="entry name" value="Acyl-CoA dehydrogenase NM domain-like"/>
    <property type="match status" value="1"/>
</dbReference>
<dbReference type="SUPFAM" id="SSF47203">
    <property type="entry name" value="Acyl-CoA dehydrogenase C-terminal domain-like"/>
    <property type="match status" value="1"/>
</dbReference>
<dbReference type="GO" id="GO:0033539">
    <property type="term" value="P:fatty acid beta-oxidation using acyl-CoA dehydrogenase"/>
    <property type="evidence" value="ECO:0007669"/>
    <property type="project" value="TreeGrafter"/>
</dbReference>
<dbReference type="EMBL" id="BJCL01000002">
    <property type="protein sequence ID" value="GCL61967.1"/>
    <property type="molecule type" value="Genomic_DNA"/>
</dbReference>
<reference evidence="10" key="1">
    <citation type="submission" date="2019-03" db="EMBL/GenBank/DDBJ databases">
        <title>Aquabacterium pictum sp.nov., the first bacteriochlorophyll a-containing freshwater bacterium in the genus Aquabacterium of the class Betaproteobacteria.</title>
        <authorList>
            <person name="Hirose S."/>
            <person name="Tank M."/>
            <person name="Hara E."/>
            <person name="Tamaki H."/>
            <person name="Takaichi S."/>
            <person name="Haruta S."/>
            <person name="Hanada S."/>
        </authorList>
    </citation>
    <scope>NUCLEOTIDE SEQUENCE [LARGE SCALE GENOMIC DNA]</scope>
    <source>
        <strain evidence="10">W35</strain>
    </source>
</reference>
<dbReference type="Pfam" id="PF02770">
    <property type="entry name" value="Acyl-CoA_dh_M"/>
    <property type="match status" value="1"/>
</dbReference>
<dbReference type="InterPro" id="IPR009100">
    <property type="entry name" value="AcylCoA_DH/oxidase_NM_dom_sf"/>
</dbReference>